<keyword evidence="1" id="KW-0472">Membrane</keyword>
<evidence type="ECO:0000313" key="3">
    <source>
        <dbReference type="Proteomes" id="UP000265750"/>
    </source>
</evidence>
<evidence type="ECO:0000256" key="1">
    <source>
        <dbReference type="SAM" id="Phobius"/>
    </source>
</evidence>
<dbReference type="Proteomes" id="UP000265750">
    <property type="component" value="Unassembled WGS sequence"/>
</dbReference>
<feature type="transmembrane region" description="Helical" evidence="1">
    <location>
        <begin position="41"/>
        <end position="59"/>
    </location>
</feature>
<accession>A0A3A1WGG2</accession>
<feature type="transmembrane region" description="Helical" evidence="1">
    <location>
        <begin position="91"/>
        <end position="112"/>
    </location>
</feature>
<name>A0A3A1WGG2_9HYPH</name>
<keyword evidence="1" id="KW-0812">Transmembrane</keyword>
<reference evidence="3" key="1">
    <citation type="submission" date="2018-09" db="EMBL/GenBank/DDBJ databases">
        <authorList>
            <person name="Tuo L."/>
        </authorList>
    </citation>
    <scope>NUCLEOTIDE SEQUENCE [LARGE SCALE GENOMIC DNA]</scope>
    <source>
        <strain evidence="3">M2BS4Y-1</strain>
    </source>
</reference>
<protein>
    <submittedName>
        <fullName evidence="2">Uncharacterized protein</fullName>
    </submittedName>
</protein>
<feature type="transmembrane region" description="Helical" evidence="1">
    <location>
        <begin position="65"/>
        <end position="84"/>
    </location>
</feature>
<keyword evidence="3" id="KW-1185">Reference proteome</keyword>
<dbReference type="EMBL" id="QYRN01000017">
    <property type="protein sequence ID" value="RIX97171.1"/>
    <property type="molecule type" value="Genomic_DNA"/>
</dbReference>
<evidence type="ECO:0000313" key="2">
    <source>
        <dbReference type="EMBL" id="RIX97171.1"/>
    </source>
</evidence>
<keyword evidence="1" id="KW-1133">Transmembrane helix</keyword>
<dbReference type="AlphaFoldDB" id="A0A3A1WGG2"/>
<gene>
    <name evidence="2" type="ORF">D3218_19110</name>
</gene>
<organism evidence="2 3">
    <name type="scientific">Aureimonas flava</name>
    <dbReference type="NCBI Taxonomy" id="2320271"/>
    <lineage>
        <taxon>Bacteria</taxon>
        <taxon>Pseudomonadati</taxon>
        <taxon>Pseudomonadota</taxon>
        <taxon>Alphaproteobacteria</taxon>
        <taxon>Hyphomicrobiales</taxon>
        <taxon>Aurantimonadaceae</taxon>
        <taxon>Aureimonas</taxon>
    </lineage>
</organism>
<comment type="caution">
    <text evidence="2">The sequence shown here is derived from an EMBL/GenBank/DDBJ whole genome shotgun (WGS) entry which is preliminary data.</text>
</comment>
<feature type="transmembrane region" description="Helical" evidence="1">
    <location>
        <begin position="15"/>
        <end position="34"/>
    </location>
</feature>
<proteinExistence type="predicted"/>
<sequence>MGRTRWEPIMAENEILLWVTLAMIAGGALFAWVMKFPIWKGAVVIVAGIALSIAGFLIFNVSSQLANIALFVVGAAVAGSAIGFGTRETAWSIGGGLISGAAAGFLIPFLGLSA</sequence>